<sequence>MVLAEEVSQNWLFLFCLKVTYVVGSTDRVRFQVLLNSVNEYDLAYRDKHKQV</sequence>
<accession>A0A0A8ZTT7</accession>
<evidence type="ECO:0000313" key="1">
    <source>
        <dbReference type="EMBL" id="JAD38247.1"/>
    </source>
</evidence>
<name>A0A0A8ZTT7_ARUDO</name>
<proteinExistence type="predicted"/>
<reference evidence="1" key="1">
    <citation type="submission" date="2014-09" db="EMBL/GenBank/DDBJ databases">
        <authorList>
            <person name="Magalhaes I.L.F."/>
            <person name="Oliveira U."/>
            <person name="Santos F.R."/>
            <person name="Vidigal T.H.D.A."/>
            <person name="Brescovit A.D."/>
            <person name="Santos A.J."/>
        </authorList>
    </citation>
    <scope>NUCLEOTIDE SEQUENCE</scope>
    <source>
        <tissue evidence="1">Shoot tissue taken approximately 20 cm above the soil surface</tissue>
    </source>
</reference>
<reference evidence="1" key="2">
    <citation type="journal article" date="2015" name="Data Brief">
        <title>Shoot transcriptome of the giant reed, Arundo donax.</title>
        <authorList>
            <person name="Barrero R.A."/>
            <person name="Guerrero F.D."/>
            <person name="Moolhuijzen P."/>
            <person name="Goolsby J.A."/>
            <person name="Tidwell J."/>
            <person name="Bellgard S.E."/>
            <person name="Bellgard M.I."/>
        </authorList>
    </citation>
    <scope>NUCLEOTIDE SEQUENCE</scope>
    <source>
        <tissue evidence="1">Shoot tissue taken approximately 20 cm above the soil surface</tissue>
    </source>
</reference>
<dbReference type="AlphaFoldDB" id="A0A0A8ZTT7"/>
<organism evidence="1">
    <name type="scientific">Arundo donax</name>
    <name type="common">Giant reed</name>
    <name type="synonym">Donax arundinaceus</name>
    <dbReference type="NCBI Taxonomy" id="35708"/>
    <lineage>
        <taxon>Eukaryota</taxon>
        <taxon>Viridiplantae</taxon>
        <taxon>Streptophyta</taxon>
        <taxon>Embryophyta</taxon>
        <taxon>Tracheophyta</taxon>
        <taxon>Spermatophyta</taxon>
        <taxon>Magnoliopsida</taxon>
        <taxon>Liliopsida</taxon>
        <taxon>Poales</taxon>
        <taxon>Poaceae</taxon>
        <taxon>PACMAD clade</taxon>
        <taxon>Arundinoideae</taxon>
        <taxon>Arundineae</taxon>
        <taxon>Arundo</taxon>
    </lineage>
</organism>
<dbReference type="EMBL" id="GBRH01259648">
    <property type="protein sequence ID" value="JAD38247.1"/>
    <property type="molecule type" value="Transcribed_RNA"/>
</dbReference>
<protein>
    <submittedName>
        <fullName evidence="1">Uncharacterized protein</fullName>
    </submittedName>
</protein>